<dbReference type="Proteomes" id="UP000885792">
    <property type="component" value="Unassembled WGS sequence"/>
</dbReference>
<dbReference type="SUPFAM" id="SSF56935">
    <property type="entry name" value="Porins"/>
    <property type="match status" value="1"/>
</dbReference>
<keyword evidence="1" id="KW-0732">Signal</keyword>
<evidence type="ECO:0000256" key="1">
    <source>
        <dbReference type="SAM" id="SignalP"/>
    </source>
</evidence>
<name>A0A7C5QKG6_AQUAO</name>
<organism evidence="2">
    <name type="scientific">Aquifex aeolicus</name>
    <dbReference type="NCBI Taxonomy" id="63363"/>
    <lineage>
        <taxon>Bacteria</taxon>
        <taxon>Pseudomonadati</taxon>
        <taxon>Aquificota</taxon>
        <taxon>Aquificia</taxon>
        <taxon>Aquificales</taxon>
        <taxon>Aquificaceae</taxon>
        <taxon>Aquifex</taxon>
    </lineage>
</organism>
<accession>A0A7C5QKG6</accession>
<dbReference type="EMBL" id="DRNB01000072">
    <property type="protein sequence ID" value="HHJ63680.1"/>
    <property type="molecule type" value="Genomic_DNA"/>
</dbReference>
<evidence type="ECO:0000313" key="2">
    <source>
        <dbReference type="EMBL" id="HHJ63680.1"/>
    </source>
</evidence>
<dbReference type="InterPro" id="IPR023614">
    <property type="entry name" value="Porin_dom_sf"/>
</dbReference>
<sequence length="423" mass="47449">MKRTVLTGALLASSAIFAQPAGDIGQIREELEVIKDELRRLRLEIAMPQITEYKSYTGLGPAASKALINPRGVSIGGYGEIWFTNIPNQKPNTEVDLYRFIIYLGYAFTEKLKFNSEIEIEHAKIEAGEEDGGEVAIEFAFVDYRFNRLLGIRGGMVLVPLGITNEYHEPPTYMSVRQPYLEKSLFPFTWRENGVGAYGETDLLEYRVYLINGMKAEEEEYKPSSPLKKLAQSGAMAVSDQLAFTGRVDFKLPYNLKLGGATFISGVQNEQGEKLGTVSILSPHLWWQYAGFDVRFVGAYTTVSGADKITAELSPATCPSLPNTCNVFPEKMQGFYLQVAYNVLRFFDSDQELFLFGKLEDINAYKEVPAGYQKPAGGNYKIYNIGLTYRPHPLVALKADYVRKDVDEGNNSDIYSMAITWMF</sequence>
<comment type="caution">
    <text evidence="2">The sequence shown here is derived from an EMBL/GenBank/DDBJ whole genome shotgun (WGS) entry which is preliminary data.</text>
</comment>
<protein>
    <submittedName>
        <fullName evidence="2">DUF3373 domain-containing protein</fullName>
    </submittedName>
</protein>
<reference evidence="2" key="1">
    <citation type="journal article" date="2020" name="mSystems">
        <title>Genome- and Community-Level Interaction Insights into Carbon Utilization and Element Cycling Functions of Hydrothermarchaeota in Hydrothermal Sediment.</title>
        <authorList>
            <person name="Zhou Z."/>
            <person name="Liu Y."/>
            <person name="Xu W."/>
            <person name="Pan J."/>
            <person name="Luo Z.H."/>
            <person name="Li M."/>
        </authorList>
    </citation>
    <scope>NUCLEOTIDE SEQUENCE [LARGE SCALE GENOMIC DNA]</scope>
    <source>
        <strain evidence="2">HyVt-501</strain>
    </source>
</reference>
<dbReference type="AlphaFoldDB" id="A0A7C5QKG6"/>
<feature type="signal peptide" evidence="1">
    <location>
        <begin position="1"/>
        <end position="18"/>
    </location>
</feature>
<proteinExistence type="predicted"/>
<feature type="chain" id="PRO_5028034124" evidence="1">
    <location>
        <begin position="19"/>
        <end position="423"/>
    </location>
</feature>
<gene>
    <name evidence="2" type="ORF">ENJ61_02125</name>
</gene>
<dbReference type="Gene3D" id="2.40.160.10">
    <property type="entry name" value="Porin"/>
    <property type="match status" value="1"/>
</dbReference>